<dbReference type="NCBIfam" id="TIGR01409">
    <property type="entry name" value="TAT_signal_seq"/>
    <property type="match status" value="1"/>
</dbReference>
<dbReference type="AlphaFoldDB" id="A0A7V5CS30"/>
<dbReference type="PROSITE" id="PS51318">
    <property type="entry name" value="TAT"/>
    <property type="match status" value="1"/>
</dbReference>
<dbReference type="SUPFAM" id="SSF48208">
    <property type="entry name" value="Six-hairpin glycosidases"/>
    <property type="match status" value="1"/>
</dbReference>
<dbReference type="Pfam" id="PF20736">
    <property type="entry name" value="Glyco_hydro127M"/>
    <property type="match status" value="1"/>
</dbReference>
<comment type="caution">
    <text evidence="3">The sequence shown here is derived from an EMBL/GenBank/DDBJ whole genome shotgun (WGS) entry which is preliminary data.</text>
</comment>
<dbReference type="InterPro" id="IPR008928">
    <property type="entry name" value="6-hairpin_glycosidase_sf"/>
</dbReference>
<dbReference type="PANTHER" id="PTHR31151">
    <property type="entry name" value="PROLINE-TRNA LIGASE (DUF1680)"/>
    <property type="match status" value="1"/>
</dbReference>
<dbReference type="EMBL" id="DTKL01000003">
    <property type="protein sequence ID" value="HGY93092.1"/>
    <property type="molecule type" value="Genomic_DNA"/>
</dbReference>
<evidence type="ECO:0000259" key="1">
    <source>
        <dbReference type="Pfam" id="PF07944"/>
    </source>
</evidence>
<sequence length="611" mass="67875">MSENLSRRTFLKSSAAVAAAGVVAPRAFGLPAASLHGGVTQLEQLSYGDVELLEGPMLAQFLANHAFFLALDEDALLKPFRKRAGLPAPGPQMGGWYNFSNEFDPPNNMTGYIPGHSFGQYLSGLSRAYAATGDQPTKAKVHRLVRGFAEAISPKFYVDYPLPCYTFDKINCGLIDAHQFAGDQNALPALSRALDAVMQYLPSDALTRPEMASRPHPNIAFTWDESYTLPENLFLAYKRSGNPRYLRLAERFLADKDYFDPLAEDDNVLPHKHAYSHVNALSSASQAYLVLGSEKHLRAARNGFQFVLDQSFATGGWGPNETFVEPGSGGLYKSLTETHASFETPCGAYGHFKITRYLMRITGDSRYGDSMEQVLYNTILGAMPLEQGGFSFYYSDYNNYAAKNYYPEQWPCCSGTFPQVTADYGISSYFHSPEGLYVNLFVPSRAKFQVGGARFSLEQQTNYPYENDIAIEVRGDNPQTFTIALRVPAWAGKVTSITVNGRKAEAEVKPGTFARLHREWKDGDRIEYSIDRPLSLQPVDAQHPDTVALRSGPLALMAINSPRSRFTRAQLLAAAQQGRAWRVESAVAPVTFKSFPQIRHENYRLYHDVTA</sequence>
<reference evidence="3" key="1">
    <citation type="journal article" date="2020" name="mSystems">
        <title>Genome- and Community-Level Interaction Insights into Carbon Utilization and Element Cycling Functions of Hydrothermarchaeota in Hydrothermal Sediment.</title>
        <authorList>
            <person name="Zhou Z."/>
            <person name="Liu Y."/>
            <person name="Xu W."/>
            <person name="Pan J."/>
            <person name="Luo Z.H."/>
            <person name="Li M."/>
        </authorList>
    </citation>
    <scope>NUCLEOTIDE SEQUENCE [LARGE SCALE GENOMIC DNA]</scope>
    <source>
        <strain evidence="3">SpSt-855</strain>
    </source>
</reference>
<dbReference type="Pfam" id="PF10518">
    <property type="entry name" value="TAT_signal"/>
    <property type="match status" value="1"/>
</dbReference>
<dbReference type="InterPro" id="IPR012878">
    <property type="entry name" value="Beta-AFase-like_GH127_cat"/>
</dbReference>
<feature type="domain" description="Non-reducing end beta-L-arabinofuranosidase-like GH127 middle" evidence="2">
    <location>
        <begin position="436"/>
        <end position="531"/>
    </location>
</feature>
<evidence type="ECO:0000313" key="3">
    <source>
        <dbReference type="EMBL" id="HGY93092.1"/>
    </source>
</evidence>
<proteinExistence type="predicted"/>
<feature type="domain" description="Non-reducing end beta-L-arabinofuranosidase-like GH127 catalytic" evidence="1">
    <location>
        <begin position="49"/>
        <end position="424"/>
    </location>
</feature>
<accession>A0A7V5CS30</accession>
<dbReference type="InterPro" id="IPR049046">
    <property type="entry name" value="Beta-AFase-like_GH127_middle"/>
</dbReference>
<protein>
    <submittedName>
        <fullName evidence="3">Twin-arginine translocation signal domain-containing protein</fullName>
    </submittedName>
</protein>
<dbReference type="InterPro" id="IPR019546">
    <property type="entry name" value="TAT_signal_bac_arc"/>
</dbReference>
<organism evidence="3">
    <name type="scientific">Acidobacterium capsulatum</name>
    <dbReference type="NCBI Taxonomy" id="33075"/>
    <lineage>
        <taxon>Bacteria</taxon>
        <taxon>Pseudomonadati</taxon>
        <taxon>Acidobacteriota</taxon>
        <taxon>Terriglobia</taxon>
        <taxon>Terriglobales</taxon>
        <taxon>Acidobacteriaceae</taxon>
        <taxon>Acidobacterium</taxon>
    </lineage>
</organism>
<dbReference type="InterPro" id="IPR006311">
    <property type="entry name" value="TAT_signal"/>
</dbReference>
<gene>
    <name evidence="3" type="ORF">ENW50_00150</name>
</gene>
<name>A0A7V5CS30_9BACT</name>
<dbReference type="GO" id="GO:0005975">
    <property type="term" value="P:carbohydrate metabolic process"/>
    <property type="evidence" value="ECO:0007669"/>
    <property type="project" value="InterPro"/>
</dbReference>
<dbReference type="Pfam" id="PF07944">
    <property type="entry name" value="Beta-AFase-like_GH127_cat"/>
    <property type="match status" value="1"/>
</dbReference>
<evidence type="ECO:0000259" key="2">
    <source>
        <dbReference type="Pfam" id="PF20736"/>
    </source>
</evidence>
<dbReference type="PANTHER" id="PTHR31151:SF0">
    <property type="entry name" value="PROLINE-TRNA LIGASE (DUF1680)"/>
    <property type="match status" value="1"/>
</dbReference>